<evidence type="ECO:0000313" key="3">
    <source>
        <dbReference type="Proteomes" id="UP000326799"/>
    </source>
</evidence>
<proteinExistence type="predicted"/>
<dbReference type="EMBL" id="ML733758">
    <property type="protein sequence ID" value="KAB8212974.1"/>
    <property type="molecule type" value="Genomic_DNA"/>
</dbReference>
<keyword evidence="3" id="KW-1185">Reference proteome</keyword>
<name>A0A5N6E842_9EURO</name>
<dbReference type="AlphaFoldDB" id="A0A5N6E842"/>
<gene>
    <name evidence="2" type="ORF">BDV33DRAFT_90219</name>
</gene>
<evidence type="ECO:0000313" key="2">
    <source>
        <dbReference type="EMBL" id="KAB8212974.1"/>
    </source>
</evidence>
<evidence type="ECO:0000256" key="1">
    <source>
        <dbReference type="SAM" id="MobiDB-lite"/>
    </source>
</evidence>
<sequence length="152" mass="17282">MTPPSPIPPVRKRGRPRVYSSTAQKQASNVAQRRRKRQSYLTNLGSFYEAGNPVTKQFIRHDQGNTCLKSGDELTFFVYPKYNGQKCTLRSHHVFTNGIYPLIGYTISCTCYDGPCVPWLSKKWCLCCCVAGPQRPPYPSSILYTINTFFNT</sequence>
<feature type="compositionally biased region" description="Polar residues" evidence="1">
    <location>
        <begin position="19"/>
        <end position="31"/>
    </location>
</feature>
<accession>A0A5N6E842</accession>
<dbReference type="Proteomes" id="UP000326799">
    <property type="component" value="Unassembled WGS sequence"/>
</dbReference>
<organism evidence="2 3">
    <name type="scientific">Aspergillus novoparasiticus</name>
    <dbReference type="NCBI Taxonomy" id="986946"/>
    <lineage>
        <taxon>Eukaryota</taxon>
        <taxon>Fungi</taxon>
        <taxon>Dikarya</taxon>
        <taxon>Ascomycota</taxon>
        <taxon>Pezizomycotina</taxon>
        <taxon>Eurotiomycetes</taxon>
        <taxon>Eurotiomycetidae</taxon>
        <taxon>Eurotiales</taxon>
        <taxon>Aspergillaceae</taxon>
        <taxon>Aspergillus</taxon>
        <taxon>Aspergillus subgen. Circumdati</taxon>
    </lineage>
</organism>
<protein>
    <submittedName>
        <fullName evidence="2">Uncharacterized protein</fullName>
    </submittedName>
</protein>
<feature type="region of interest" description="Disordered" evidence="1">
    <location>
        <begin position="1"/>
        <end position="35"/>
    </location>
</feature>
<reference evidence="2 3" key="1">
    <citation type="submission" date="2019-04" db="EMBL/GenBank/DDBJ databases">
        <title>Fungal friends and foes A comparative genomics study of 23 Aspergillus species from section Flavi.</title>
        <authorList>
            <consortium name="DOE Joint Genome Institute"/>
            <person name="Kjaerbolling I."/>
            <person name="Vesth T.C."/>
            <person name="Frisvad J.C."/>
            <person name="Nybo J.L."/>
            <person name="Theobald S."/>
            <person name="Kildgaard S."/>
            <person name="Petersen T.I."/>
            <person name="Kuo A."/>
            <person name="Sato A."/>
            <person name="Lyhne E.K."/>
            <person name="Kogle M.E."/>
            <person name="Wiebenga A."/>
            <person name="Kun R.S."/>
            <person name="Lubbers R.J."/>
            <person name="Makela M.R."/>
            <person name="Barry K."/>
            <person name="Chovatia M."/>
            <person name="Clum A."/>
            <person name="Daum C."/>
            <person name="Haridas S."/>
            <person name="He G."/>
            <person name="LaButti K."/>
            <person name="Lipzen A."/>
            <person name="Mondo S."/>
            <person name="Pangilinan J."/>
            <person name="Riley R."/>
            <person name="Salamov A."/>
            <person name="Simmons B.A."/>
            <person name="Magnuson J.K."/>
            <person name="Henrissat B."/>
            <person name="Mortensen U.H."/>
            <person name="Larsen T.O."/>
            <person name="De vries R.P."/>
            <person name="Grigoriev I.V."/>
            <person name="Machida M."/>
            <person name="Baker S.E."/>
            <person name="Andersen M.R."/>
        </authorList>
    </citation>
    <scope>NUCLEOTIDE SEQUENCE [LARGE SCALE GENOMIC DNA]</scope>
    <source>
        <strain evidence="2 3">CBS 126849</strain>
    </source>
</reference>